<reference evidence="2" key="1">
    <citation type="journal article" date="2012" name="Nat. Biotechnol.">
        <title>Reference genome sequence of the model plant Setaria.</title>
        <authorList>
            <person name="Bennetzen J.L."/>
            <person name="Schmutz J."/>
            <person name="Wang H."/>
            <person name="Percifield R."/>
            <person name="Hawkins J."/>
            <person name="Pontaroli A.C."/>
            <person name="Estep M."/>
            <person name="Feng L."/>
            <person name="Vaughn J.N."/>
            <person name="Grimwood J."/>
            <person name="Jenkins J."/>
            <person name="Barry K."/>
            <person name="Lindquist E."/>
            <person name="Hellsten U."/>
            <person name="Deshpande S."/>
            <person name="Wang X."/>
            <person name="Wu X."/>
            <person name="Mitros T."/>
            <person name="Triplett J."/>
            <person name="Yang X."/>
            <person name="Ye C.Y."/>
            <person name="Mauro-Herrera M."/>
            <person name="Wang L."/>
            <person name="Li P."/>
            <person name="Sharma M."/>
            <person name="Sharma R."/>
            <person name="Ronald P.C."/>
            <person name="Panaud O."/>
            <person name="Kellogg E.A."/>
            <person name="Brutnell T.P."/>
            <person name="Doust A.N."/>
            <person name="Tuskan G.A."/>
            <person name="Rokhsar D."/>
            <person name="Devos K.M."/>
        </authorList>
    </citation>
    <scope>NUCLEOTIDE SEQUENCE [LARGE SCALE GENOMIC DNA]</scope>
    <source>
        <strain evidence="2">Yugu1</strain>
    </source>
</reference>
<evidence type="ECO:0000256" key="1">
    <source>
        <dbReference type="SAM" id="MobiDB-lite"/>
    </source>
</evidence>
<dbReference type="EMBL" id="CM003528">
    <property type="protein sequence ID" value="RCV06222.1"/>
    <property type="molecule type" value="Genomic_DNA"/>
</dbReference>
<accession>A0A368PKN9</accession>
<feature type="region of interest" description="Disordered" evidence="1">
    <location>
        <begin position="1"/>
        <end position="45"/>
    </location>
</feature>
<proteinExistence type="predicted"/>
<dbReference type="AlphaFoldDB" id="A0A368PKN9"/>
<organism evidence="2">
    <name type="scientific">Setaria italica</name>
    <name type="common">Foxtail millet</name>
    <name type="synonym">Panicum italicum</name>
    <dbReference type="NCBI Taxonomy" id="4555"/>
    <lineage>
        <taxon>Eukaryota</taxon>
        <taxon>Viridiplantae</taxon>
        <taxon>Streptophyta</taxon>
        <taxon>Embryophyta</taxon>
        <taxon>Tracheophyta</taxon>
        <taxon>Spermatophyta</taxon>
        <taxon>Magnoliopsida</taxon>
        <taxon>Liliopsida</taxon>
        <taxon>Poales</taxon>
        <taxon>Poaceae</taxon>
        <taxon>PACMAD clade</taxon>
        <taxon>Panicoideae</taxon>
        <taxon>Panicodae</taxon>
        <taxon>Paniceae</taxon>
        <taxon>Cenchrinae</taxon>
        <taxon>Setaria</taxon>
    </lineage>
</organism>
<reference evidence="2" key="2">
    <citation type="submission" date="2015-07" db="EMBL/GenBank/DDBJ databases">
        <authorList>
            <person name="Noorani M."/>
        </authorList>
    </citation>
    <scope>NUCLEOTIDE SEQUENCE</scope>
    <source>
        <strain evidence="2">Yugu1</strain>
    </source>
</reference>
<gene>
    <name evidence="2" type="ORF">SETIT_1G146200v2</name>
</gene>
<protein>
    <submittedName>
        <fullName evidence="2">Uncharacterized protein</fullName>
    </submittedName>
</protein>
<evidence type="ECO:0000313" key="2">
    <source>
        <dbReference type="EMBL" id="RCV06222.1"/>
    </source>
</evidence>
<name>A0A368PKN9_SETIT</name>
<feature type="compositionally biased region" description="Pro residues" evidence="1">
    <location>
        <begin position="30"/>
        <end position="41"/>
    </location>
</feature>
<sequence length="90" mass="9191">MGPMAGDAGPLPPPSSGLRHRCRATAGDTGPPPPPPPPPPSSGLRHGYVRVLGFWGRGLGVKSLSMLAGEVDDVVANEASTPPKPYPPMC</sequence>